<protein>
    <submittedName>
        <fullName evidence="1">Uncharacterized protein</fullName>
    </submittedName>
</protein>
<dbReference type="Proteomes" id="UP000244162">
    <property type="component" value="Unassembled WGS sequence"/>
</dbReference>
<gene>
    <name evidence="1" type="ORF">CLG96_02030</name>
</gene>
<reference evidence="1 2" key="1">
    <citation type="submission" date="2017-09" db="EMBL/GenBank/DDBJ databases">
        <title>Sphingomonas panjinensis sp.nov., isolated from oil-contaminated soil.</title>
        <authorList>
            <person name="Wang L."/>
            <person name="Chen L."/>
        </authorList>
    </citation>
    <scope>NUCLEOTIDE SEQUENCE [LARGE SCALE GENOMIC DNA]</scope>
    <source>
        <strain evidence="1 2">FW-11</strain>
    </source>
</reference>
<evidence type="ECO:0000313" key="1">
    <source>
        <dbReference type="EMBL" id="PTQ12943.1"/>
    </source>
</evidence>
<accession>A0A2T5G1C1</accession>
<dbReference type="AlphaFoldDB" id="A0A2T5G1C1"/>
<organism evidence="1 2">
    <name type="scientific">Sphingomonas oleivorans</name>
    <dbReference type="NCBI Taxonomy" id="1735121"/>
    <lineage>
        <taxon>Bacteria</taxon>
        <taxon>Pseudomonadati</taxon>
        <taxon>Pseudomonadota</taxon>
        <taxon>Alphaproteobacteria</taxon>
        <taxon>Sphingomonadales</taxon>
        <taxon>Sphingomonadaceae</taxon>
        <taxon>Sphingomonas</taxon>
    </lineage>
</organism>
<dbReference type="EMBL" id="NWBU01000004">
    <property type="protein sequence ID" value="PTQ12943.1"/>
    <property type="molecule type" value="Genomic_DNA"/>
</dbReference>
<name>A0A2T5G1C1_9SPHN</name>
<keyword evidence="2" id="KW-1185">Reference proteome</keyword>
<comment type="caution">
    <text evidence="1">The sequence shown here is derived from an EMBL/GenBank/DDBJ whole genome shotgun (WGS) entry which is preliminary data.</text>
</comment>
<sequence>MSYFAGSEDDVVEALLGVSYLKEIHVRAYVRAKNAGADPVDAICAAIHRSRWPDSVPNKPWLECSARWAGHLDNWVEILRSRGNNVIGEAPTA</sequence>
<proteinExistence type="predicted"/>
<evidence type="ECO:0000313" key="2">
    <source>
        <dbReference type="Proteomes" id="UP000244162"/>
    </source>
</evidence>
<dbReference type="RefSeq" id="WP_107966180.1">
    <property type="nucleotide sequence ID" value="NZ_NWBU01000004.1"/>
</dbReference>